<sequence length="250" mass="29424">MLKHLFTKKRGRPLAFDYQIRRSRRAKKTRIVVTGDKIEVVAPPKVTEQQIHGFVCAQQDWVREAVKKMQCRGETIKSMAPAHYGHGVKVPFKGQHFLLSVKPASVRRTRIDFERELGFSVQLPSQLDGETSELIRAALIKWMKEQARKEVTLYVEKHGQRHRLYPRSIRIKTQKSRWGSCGIHDDINMNWLLIIAPPAVMEYVVVHELCHIRHRNHSQDFWQLVEDHLPDYRRHRNWLKQHGHSLMLGL</sequence>
<dbReference type="PANTHER" id="PTHR30399:SF1">
    <property type="entry name" value="UTP PYROPHOSPHATASE"/>
    <property type="match status" value="1"/>
</dbReference>
<dbReference type="EC" id="3.4.-.-" evidence="2"/>
<keyword evidence="2" id="KW-0378">Hydrolase</keyword>
<evidence type="ECO:0000313" key="2">
    <source>
        <dbReference type="EMBL" id="XBS20532.1"/>
    </source>
</evidence>
<evidence type="ECO:0000313" key="3">
    <source>
        <dbReference type="Proteomes" id="UP001225378"/>
    </source>
</evidence>
<accession>A0AAU7NU69</accession>
<dbReference type="Gene3D" id="3.30.2010.10">
    <property type="entry name" value="Metalloproteases ('zincins'), catalytic domain"/>
    <property type="match status" value="1"/>
</dbReference>
<protein>
    <submittedName>
        <fullName evidence="2">SprT family zinc-dependent metalloprotease</fullName>
        <ecNumber evidence="2">3.4.-.-</ecNumber>
    </submittedName>
</protein>
<proteinExistence type="predicted"/>
<name>A0AAU7NU69_9GAMM</name>
<dbReference type="GO" id="GO:0008237">
    <property type="term" value="F:metallopeptidase activity"/>
    <property type="evidence" value="ECO:0007669"/>
    <property type="project" value="UniProtKB-KW"/>
</dbReference>
<keyword evidence="3" id="KW-1185">Reference proteome</keyword>
<reference evidence="2 3" key="1">
    <citation type="journal article" date="2024" name="Microbiology">
        <title>Methylomarinum rosea sp. nov., a novel halophilic methanotrophic bacterium from the hypersaline Lake Elton.</title>
        <authorList>
            <person name="Suleimanov R.Z."/>
            <person name="Oshkin I.Y."/>
            <person name="Danilova O.V."/>
            <person name="Suzina N.E."/>
            <person name="Dedysh S.N."/>
        </authorList>
    </citation>
    <scope>NUCLEOTIDE SEQUENCE [LARGE SCALE GENOMIC DNA]</scope>
    <source>
        <strain evidence="2 3">Ch1-1</strain>
    </source>
</reference>
<keyword evidence="2" id="KW-0482">Metalloprotease</keyword>
<dbReference type="Pfam" id="PF01863">
    <property type="entry name" value="YgjP-like"/>
    <property type="match status" value="1"/>
</dbReference>
<keyword evidence="2" id="KW-0645">Protease</keyword>
<dbReference type="PANTHER" id="PTHR30399">
    <property type="entry name" value="UNCHARACTERIZED PROTEIN YGJP"/>
    <property type="match status" value="1"/>
</dbReference>
<organism evidence="2 3">
    <name type="scientific">Methylomarinum roseum</name>
    <dbReference type="NCBI Taxonomy" id="3067653"/>
    <lineage>
        <taxon>Bacteria</taxon>
        <taxon>Pseudomonadati</taxon>
        <taxon>Pseudomonadota</taxon>
        <taxon>Gammaproteobacteria</taxon>
        <taxon>Methylococcales</taxon>
        <taxon>Methylococcaceae</taxon>
        <taxon>Methylomarinum</taxon>
    </lineage>
</organism>
<dbReference type="AlphaFoldDB" id="A0AAU7NU69"/>
<dbReference type="InterPro" id="IPR002725">
    <property type="entry name" value="YgjP-like_metallopeptidase"/>
</dbReference>
<dbReference type="Proteomes" id="UP001225378">
    <property type="component" value="Chromosome"/>
</dbReference>
<dbReference type="EMBL" id="CP157743">
    <property type="protein sequence ID" value="XBS20532.1"/>
    <property type="molecule type" value="Genomic_DNA"/>
</dbReference>
<feature type="domain" description="YgjP-like metallopeptidase" evidence="1">
    <location>
        <begin position="28"/>
        <end position="242"/>
    </location>
</feature>
<dbReference type="RefSeq" id="WP_349431673.1">
    <property type="nucleotide sequence ID" value="NZ_CP157743.1"/>
</dbReference>
<dbReference type="CDD" id="cd07344">
    <property type="entry name" value="M48_yhfN_like"/>
    <property type="match status" value="1"/>
</dbReference>
<dbReference type="InterPro" id="IPR053136">
    <property type="entry name" value="UTP_pyrophosphatase-like"/>
</dbReference>
<dbReference type="KEGG" id="mech:Q9L42_019670"/>
<evidence type="ECO:0000259" key="1">
    <source>
        <dbReference type="Pfam" id="PF01863"/>
    </source>
</evidence>
<gene>
    <name evidence="2" type="ORF">Q9L42_019670</name>
</gene>